<reference evidence="1 2" key="1">
    <citation type="submission" date="2015-06" db="EMBL/GenBank/DDBJ databases">
        <title>Genome sequence of Pseudoalteromonas peptidolytica.</title>
        <authorList>
            <person name="Xie B.-B."/>
            <person name="Rong J.-C."/>
            <person name="Qin Q.-L."/>
            <person name="Zhang Y.-Z."/>
        </authorList>
    </citation>
    <scope>NUCLEOTIDE SEQUENCE [LARGE SCALE GENOMIC DNA]</scope>
    <source>
        <strain evidence="1 2">F12-50-A1</strain>
    </source>
</reference>
<name>A0A8I0T7N5_9GAMM</name>
<sequence length="37" mass="4212">MAPTGGADVVGADLFRDVCWMVRHVKWLLPVVLMLWE</sequence>
<dbReference type="EMBL" id="AQHF01000033">
    <property type="protein sequence ID" value="MBE0348379.1"/>
    <property type="molecule type" value="Genomic_DNA"/>
</dbReference>
<organism evidence="1 2">
    <name type="scientific">Pseudoalteromonas peptidolytica F12-50-A1</name>
    <dbReference type="NCBI Taxonomy" id="1315280"/>
    <lineage>
        <taxon>Bacteria</taxon>
        <taxon>Pseudomonadati</taxon>
        <taxon>Pseudomonadota</taxon>
        <taxon>Gammaproteobacteria</taxon>
        <taxon>Alteromonadales</taxon>
        <taxon>Pseudoalteromonadaceae</taxon>
        <taxon>Pseudoalteromonas</taxon>
    </lineage>
</organism>
<proteinExistence type="predicted"/>
<evidence type="ECO:0000313" key="2">
    <source>
        <dbReference type="Proteomes" id="UP000660708"/>
    </source>
</evidence>
<accession>A0A8I0T7N5</accession>
<evidence type="ECO:0000313" key="1">
    <source>
        <dbReference type="EMBL" id="MBE0348379.1"/>
    </source>
</evidence>
<comment type="caution">
    <text evidence="1">The sequence shown here is derived from an EMBL/GenBank/DDBJ whole genome shotgun (WGS) entry which is preliminary data.</text>
</comment>
<gene>
    <name evidence="1" type="ORF">PPEP_b0093</name>
</gene>
<dbReference type="Proteomes" id="UP000660708">
    <property type="component" value="Unassembled WGS sequence"/>
</dbReference>
<dbReference type="AlphaFoldDB" id="A0A8I0T7N5"/>
<keyword evidence="2" id="KW-1185">Reference proteome</keyword>
<protein>
    <submittedName>
        <fullName evidence="1">Uncharacterized protein</fullName>
    </submittedName>
</protein>